<proteinExistence type="predicted"/>
<name>A0ABT0GHW4_9GAMM</name>
<evidence type="ECO:0000313" key="2">
    <source>
        <dbReference type="EMBL" id="MCK7594141.1"/>
    </source>
</evidence>
<protein>
    <submittedName>
        <fullName evidence="2">Dienelactone hydrolase family protein</fullName>
    </submittedName>
</protein>
<comment type="caution">
    <text evidence="2">The sequence shown here is derived from an EMBL/GenBank/DDBJ whole genome shotgun (WGS) entry which is preliminary data.</text>
</comment>
<dbReference type="GO" id="GO:0016787">
    <property type="term" value="F:hydrolase activity"/>
    <property type="evidence" value="ECO:0007669"/>
    <property type="project" value="UniProtKB-KW"/>
</dbReference>
<dbReference type="Gene3D" id="3.40.50.1820">
    <property type="entry name" value="alpha/beta hydrolase"/>
    <property type="match status" value="1"/>
</dbReference>
<dbReference type="PANTHER" id="PTHR46623:SF6">
    <property type="entry name" value="ALPHA_BETA-HYDROLASES SUPERFAMILY PROTEIN"/>
    <property type="match status" value="1"/>
</dbReference>
<sequence length="220" mass="24156">MGHPVSLSTPNGRISGWRADPPFPAHGAVVVVQEIFGVNHHIRQQVDRFAAHGFTALAPAFFDHVDYQIELEYDAAGVDRGRELVARIGFDKTLMDIESVVAELQGEAKVGIAGFCWGGTVAYLGNTRLGLPAVSYYGGRTVPFLRERLKAPMLFHFGEHDPIVPPEDVAAHREAHPEATVYSYPAGHGFNCDARADYDAASAREAMDRTISFFTRHLKP</sequence>
<dbReference type="PANTHER" id="PTHR46623">
    <property type="entry name" value="CARBOXYMETHYLENEBUTENOLIDASE-RELATED"/>
    <property type="match status" value="1"/>
</dbReference>
<evidence type="ECO:0000259" key="1">
    <source>
        <dbReference type="Pfam" id="PF01738"/>
    </source>
</evidence>
<dbReference type="SUPFAM" id="SSF53474">
    <property type="entry name" value="alpha/beta-Hydrolases"/>
    <property type="match status" value="1"/>
</dbReference>
<dbReference type="RefSeq" id="WP_248209186.1">
    <property type="nucleotide sequence ID" value="NZ_JALNMH010000008.1"/>
</dbReference>
<dbReference type="Pfam" id="PF01738">
    <property type="entry name" value="DLH"/>
    <property type="match status" value="1"/>
</dbReference>
<organism evidence="2 3">
    <name type="scientific">Pseudomarimonas salicorniae</name>
    <dbReference type="NCBI Taxonomy" id="2933270"/>
    <lineage>
        <taxon>Bacteria</taxon>
        <taxon>Pseudomonadati</taxon>
        <taxon>Pseudomonadota</taxon>
        <taxon>Gammaproteobacteria</taxon>
        <taxon>Lysobacterales</taxon>
        <taxon>Lysobacteraceae</taxon>
        <taxon>Pseudomarimonas</taxon>
    </lineage>
</organism>
<reference evidence="2" key="1">
    <citation type="submission" date="2022-04" db="EMBL/GenBank/DDBJ databases">
        <title>Lysobacter sp. CAU 1642 isolated from sea sand.</title>
        <authorList>
            <person name="Kim W."/>
        </authorList>
    </citation>
    <scope>NUCLEOTIDE SEQUENCE</scope>
    <source>
        <strain evidence="2">CAU 1642</strain>
    </source>
</reference>
<dbReference type="InterPro" id="IPR051049">
    <property type="entry name" value="Dienelactone_hydrolase-like"/>
</dbReference>
<dbReference type="EMBL" id="JALNMH010000008">
    <property type="protein sequence ID" value="MCK7594141.1"/>
    <property type="molecule type" value="Genomic_DNA"/>
</dbReference>
<keyword evidence="2" id="KW-0378">Hydrolase</keyword>
<dbReference type="InterPro" id="IPR002925">
    <property type="entry name" value="Dienelactn_hydro"/>
</dbReference>
<keyword evidence="3" id="KW-1185">Reference proteome</keyword>
<dbReference type="InterPro" id="IPR029058">
    <property type="entry name" value="AB_hydrolase_fold"/>
</dbReference>
<evidence type="ECO:0000313" key="3">
    <source>
        <dbReference type="Proteomes" id="UP001431449"/>
    </source>
</evidence>
<gene>
    <name evidence="2" type="ORF">M0G41_10705</name>
</gene>
<accession>A0ABT0GHW4</accession>
<feature type="domain" description="Dienelactone hydrolase" evidence="1">
    <location>
        <begin position="19"/>
        <end position="217"/>
    </location>
</feature>
<dbReference type="Proteomes" id="UP001431449">
    <property type="component" value="Unassembled WGS sequence"/>
</dbReference>